<evidence type="ECO:0000313" key="2">
    <source>
        <dbReference type="EMBL" id="OGF80620.1"/>
    </source>
</evidence>
<accession>A0A1F5WYB7</accession>
<dbReference type="EMBL" id="MFID01000032">
    <property type="protein sequence ID" value="OGF80620.1"/>
    <property type="molecule type" value="Genomic_DNA"/>
</dbReference>
<dbReference type="Gene3D" id="2.40.50.140">
    <property type="entry name" value="Nucleic acid-binding proteins"/>
    <property type="match status" value="1"/>
</dbReference>
<dbReference type="STRING" id="1798351.A2930_02975"/>
<dbReference type="Proteomes" id="UP000178114">
    <property type="component" value="Unassembled WGS sequence"/>
</dbReference>
<protein>
    <recommendedName>
        <fullName evidence="1">CSD domain-containing protein</fullName>
    </recommendedName>
</protein>
<reference evidence="2 3" key="1">
    <citation type="journal article" date="2016" name="Nat. Commun.">
        <title>Thousands of microbial genomes shed light on interconnected biogeochemical processes in an aquifer system.</title>
        <authorList>
            <person name="Anantharaman K."/>
            <person name="Brown C.T."/>
            <person name="Hug L.A."/>
            <person name="Sharon I."/>
            <person name="Castelle C.J."/>
            <person name="Probst A.J."/>
            <person name="Thomas B.C."/>
            <person name="Singh A."/>
            <person name="Wilkins M.J."/>
            <person name="Karaoz U."/>
            <person name="Brodie E.L."/>
            <person name="Williams K.H."/>
            <person name="Hubbard S.S."/>
            <person name="Banfield J.F."/>
        </authorList>
    </citation>
    <scope>NUCLEOTIDE SEQUENCE [LARGE SCALE GENOMIC DNA]</scope>
</reference>
<dbReference type="AlphaFoldDB" id="A0A1F5WYB7"/>
<feature type="domain" description="CSD" evidence="1">
    <location>
        <begin position="1"/>
        <end position="69"/>
    </location>
</feature>
<dbReference type="GO" id="GO:0003676">
    <property type="term" value="F:nucleic acid binding"/>
    <property type="evidence" value="ECO:0007669"/>
    <property type="project" value="InterPro"/>
</dbReference>
<dbReference type="SUPFAM" id="SSF50249">
    <property type="entry name" value="Nucleic acid-binding proteins"/>
    <property type="match status" value="1"/>
</dbReference>
<dbReference type="InterPro" id="IPR012340">
    <property type="entry name" value="NA-bd_OB-fold"/>
</dbReference>
<gene>
    <name evidence="2" type="ORF">A2930_02975</name>
</gene>
<dbReference type="Pfam" id="PF00313">
    <property type="entry name" value="CSD"/>
    <property type="match status" value="1"/>
</dbReference>
<dbReference type="InterPro" id="IPR011129">
    <property type="entry name" value="CSD"/>
</dbReference>
<sequence length="276" mass="30223">MNGKVKWFNNGKCYGRISGEDGNEYHVHFSQISPHGTGFKSLNSGETVEFTPVASGFRNKNPEAKRVMRSVQLQVLPDNLETSADPLDVVDLKVYADGRIFLPKRSTEDPGDYSSGSVRAFHVGSPGSIREKTRIAIAVGLPESEKKDTVILPVDFNGGMLTHGEWSYDFPRGAFVLVVKIDGNTCSVAAKKLSVRTQDSRSVVDPRDMGEWVVVEVPFAQELTIPAEYADEGELASYFSAQIPEEFPGHAQANFTKFARAIAHAIVSVKNLSVSQ</sequence>
<evidence type="ECO:0000259" key="1">
    <source>
        <dbReference type="PROSITE" id="PS51857"/>
    </source>
</evidence>
<evidence type="ECO:0000313" key="3">
    <source>
        <dbReference type="Proteomes" id="UP000178114"/>
    </source>
</evidence>
<name>A0A1F5WYB7_9BACT</name>
<comment type="caution">
    <text evidence="2">The sequence shown here is derived from an EMBL/GenBank/DDBJ whole genome shotgun (WGS) entry which is preliminary data.</text>
</comment>
<dbReference type="InterPro" id="IPR002059">
    <property type="entry name" value="CSP_DNA-bd"/>
</dbReference>
<organism evidence="2 3">
    <name type="scientific">Candidatus Giovannonibacteria bacterium RIFCSPLOWO2_01_FULL_45_34</name>
    <dbReference type="NCBI Taxonomy" id="1798351"/>
    <lineage>
        <taxon>Bacteria</taxon>
        <taxon>Candidatus Giovannoniibacteriota</taxon>
    </lineage>
</organism>
<proteinExistence type="predicted"/>
<dbReference type="SMART" id="SM00357">
    <property type="entry name" value="CSP"/>
    <property type="match status" value="1"/>
</dbReference>
<dbReference type="PROSITE" id="PS51857">
    <property type="entry name" value="CSD_2"/>
    <property type="match status" value="1"/>
</dbReference>